<accession>A0A3N0VYM4</accession>
<dbReference type="AlphaFoldDB" id="A0A3N0VYM4"/>
<dbReference type="OrthoDB" id="8434905at2"/>
<protein>
    <submittedName>
        <fullName evidence="1">Uncharacterized protein</fullName>
    </submittedName>
</protein>
<dbReference type="RefSeq" id="WP_123263104.1">
    <property type="nucleotide sequence ID" value="NZ_RJTX01000002.1"/>
</dbReference>
<organism evidence="1 2">
    <name type="scientific">Chryseobacterium daecheongense</name>
    <dbReference type="NCBI Taxonomy" id="192389"/>
    <lineage>
        <taxon>Bacteria</taxon>
        <taxon>Pseudomonadati</taxon>
        <taxon>Bacteroidota</taxon>
        <taxon>Flavobacteriia</taxon>
        <taxon>Flavobacteriales</taxon>
        <taxon>Weeksellaceae</taxon>
        <taxon>Chryseobacterium group</taxon>
        <taxon>Chryseobacterium</taxon>
    </lineage>
</organism>
<name>A0A3N0VYM4_9FLAO</name>
<comment type="caution">
    <text evidence="1">The sequence shown here is derived from an EMBL/GenBank/DDBJ whole genome shotgun (WGS) entry which is preliminary data.</text>
</comment>
<sequence length="88" mass="10315">MSEMSDFRENYIKQLEREAEKALKDNEKIILEFIHFATNKNLELTTQNFKYTQISGIIVESPDILLKLNEDLFPDKGGLLDYKMRSSI</sequence>
<evidence type="ECO:0000313" key="1">
    <source>
        <dbReference type="EMBL" id="ROH97906.1"/>
    </source>
</evidence>
<reference evidence="1 2" key="1">
    <citation type="submission" date="2018-11" db="EMBL/GenBank/DDBJ databases">
        <title>Proposal to divide the Flavobacteriaceae and reorganize its genera based on Amino Acid Identity values calculated from whole genome sequences.</title>
        <authorList>
            <person name="Nicholson A.C."/>
            <person name="Gulvik C.A."/>
            <person name="Whitney A.M."/>
            <person name="Humrighouse B.W."/>
            <person name="Bell M."/>
            <person name="Holmes B."/>
            <person name="Steigerwalt A."/>
            <person name="Villarma A."/>
            <person name="Sheth M."/>
            <person name="Batra D."/>
            <person name="Pryor J."/>
            <person name="Bernardet J.-F."/>
            <person name="Hugo C."/>
            <person name="Kampfer P."/>
            <person name="Newman J."/>
            <person name="Mcquiston J.R."/>
        </authorList>
    </citation>
    <scope>NUCLEOTIDE SEQUENCE [LARGE SCALE GENOMIC DNA]</scope>
    <source>
        <strain evidence="1 2">DSM 15235</strain>
    </source>
</reference>
<proteinExistence type="predicted"/>
<dbReference type="EMBL" id="RJTX01000002">
    <property type="protein sequence ID" value="ROH97906.1"/>
    <property type="molecule type" value="Genomic_DNA"/>
</dbReference>
<dbReference type="Proteomes" id="UP000269375">
    <property type="component" value="Unassembled WGS sequence"/>
</dbReference>
<evidence type="ECO:0000313" key="2">
    <source>
        <dbReference type="Proteomes" id="UP000269375"/>
    </source>
</evidence>
<gene>
    <name evidence="1" type="ORF">EGI05_11170</name>
</gene>